<dbReference type="Pfam" id="PF01478">
    <property type="entry name" value="Peptidase_A24"/>
    <property type="match status" value="1"/>
</dbReference>
<evidence type="ECO:0000256" key="4">
    <source>
        <dbReference type="ARBA" id="ARBA00022989"/>
    </source>
</evidence>
<accession>A0A931HBQ5</accession>
<dbReference type="RefSeq" id="WP_197162173.1">
    <property type="nucleotide sequence ID" value="NZ_JADZGI010000001.1"/>
</dbReference>
<evidence type="ECO:0000256" key="1">
    <source>
        <dbReference type="ARBA" id="ARBA00004651"/>
    </source>
</evidence>
<dbReference type="AlphaFoldDB" id="A0A931HBQ5"/>
<organism evidence="8 9">
    <name type="scientific">Novosphingobium aureum</name>
    <dbReference type="NCBI Taxonomy" id="2792964"/>
    <lineage>
        <taxon>Bacteria</taxon>
        <taxon>Pseudomonadati</taxon>
        <taxon>Pseudomonadota</taxon>
        <taxon>Alphaproteobacteria</taxon>
        <taxon>Sphingomonadales</taxon>
        <taxon>Sphingomonadaceae</taxon>
        <taxon>Novosphingobium</taxon>
    </lineage>
</organism>
<name>A0A931HBQ5_9SPHN</name>
<dbReference type="InterPro" id="IPR052218">
    <property type="entry name" value="Preflagellin_Peptidase"/>
</dbReference>
<keyword evidence="3 6" id="KW-0812">Transmembrane</keyword>
<comment type="caution">
    <text evidence="8">The sequence shown here is derived from an EMBL/GenBank/DDBJ whole genome shotgun (WGS) entry which is preliminary data.</text>
</comment>
<dbReference type="Gene3D" id="1.20.120.1220">
    <property type="match status" value="1"/>
</dbReference>
<evidence type="ECO:0000313" key="8">
    <source>
        <dbReference type="EMBL" id="MBH0112578.1"/>
    </source>
</evidence>
<feature type="domain" description="Prepilin type IV endopeptidase peptidase" evidence="7">
    <location>
        <begin position="10"/>
        <end position="110"/>
    </location>
</feature>
<sequence length="153" mass="16372">MDTALVPLFVLVPACLFASWSDVSRRVIPNWLCAVVALAGLGVAIWSGGLEALGWHALHMVIALLVGMVLFRFGMLGGGDAKFYAACAAWFTLSQAGSLLLMVSLCGLGLFAVWFAVRRAMRKPIRMKPQDNFDRLPYGIAIAAGTVIAMLGT</sequence>
<evidence type="ECO:0000256" key="5">
    <source>
        <dbReference type="ARBA" id="ARBA00023136"/>
    </source>
</evidence>
<feature type="transmembrane region" description="Helical" evidence="6">
    <location>
        <begin position="83"/>
        <end position="116"/>
    </location>
</feature>
<evidence type="ECO:0000259" key="7">
    <source>
        <dbReference type="Pfam" id="PF01478"/>
    </source>
</evidence>
<gene>
    <name evidence="8" type="ORF">I5E68_06375</name>
</gene>
<dbReference type="Proteomes" id="UP000617634">
    <property type="component" value="Unassembled WGS sequence"/>
</dbReference>
<feature type="transmembrane region" description="Helical" evidence="6">
    <location>
        <begin position="53"/>
        <end position="71"/>
    </location>
</feature>
<dbReference type="GO" id="GO:0004190">
    <property type="term" value="F:aspartic-type endopeptidase activity"/>
    <property type="evidence" value="ECO:0007669"/>
    <property type="project" value="InterPro"/>
</dbReference>
<dbReference type="PANTHER" id="PTHR36506">
    <property type="entry name" value="PREFLAGELLIN PEPTIDASE"/>
    <property type="match status" value="1"/>
</dbReference>
<evidence type="ECO:0000256" key="3">
    <source>
        <dbReference type="ARBA" id="ARBA00022692"/>
    </source>
</evidence>
<feature type="transmembrane region" description="Helical" evidence="6">
    <location>
        <begin position="28"/>
        <end position="46"/>
    </location>
</feature>
<evidence type="ECO:0000313" key="9">
    <source>
        <dbReference type="Proteomes" id="UP000617634"/>
    </source>
</evidence>
<dbReference type="EMBL" id="JADZGI010000001">
    <property type="protein sequence ID" value="MBH0112578.1"/>
    <property type="molecule type" value="Genomic_DNA"/>
</dbReference>
<dbReference type="GO" id="GO:0005886">
    <property type="term" value="C:plasma membrane"/>
    <property type="evidence" value="ECO:0007669"/>
    <property type="project" value="UniProtKB-SubCell"/>
</dbReference>
<reference evidence="8" key="1">
    <citation type="submission" date="2020-11" db="EMBL/GenBank/DDBJ databases">
        <title>Novosphingobium aureum sp. nov., a marine bacterium isolated from sediment of a salt flat.</title>
        <authorList>
            <person name="Yoo Y."/>
            <person name="Kim J.-J."/>
        </authorList>
    </citation>
    <scope>NUCLEOTIDE SEQUENCE</scope>
    <source>
        <strain evidence="8">YJ-S2-02</strain>
    </source>
</reference>
<keyword evidence="5 6" id="KW-0472">Membrane</keyword>
<keyword evidence="9" id="KW-1185">Reference proteome</keyword>
<keyword evidence="4 6" id="KW-1133">Transmembrane helix</keyword>
<comment type="subcellular location">
    <subcellularLocation>
        <location evidence="1">Cell membrane</location>
        <topology evidence="1">Multi-pass membrane protein</topology>
    </subcellularLocation>
</comment>
<dbReference type="PANTHER" id="PTHR36506:SF1">
    <property type="entry name" value="PREFLAGELLIN PEPTIDASE"/>
    <property type="match status" value="1"/>
</dbReference>
<evidence type="ECO:0000256" key="2">
    <source>
        <dbReference type="ARBA" id="ARBA00022475"/>
    </source>
</evidence>
<evidence type="ECO:0000256" key="6">
    <source>
        <dbReference type="SAM" id="Phobius"/>
    </source>
</evidence>
<keyword evidence="2" id="KW-1003">Cell membrane</keyword>
<dbReference type="InterPro" id="IPR000045">
    <property type="entry name" value="Prepilin_IV_endopep_pep"/>
</dbReference>
<protein>
    <submittedName>
        <fullName evidence="8">Prepilin peptidase</fullName>
    </submittedName>
</protein>
<proteinExistence type="predicted"/>